<dbReference type="GO" id="GO:0006777">
    <property type="term" value="P:Mo-molybdopterin cofactor biosynthetic process"/>
    <property type="evidence" value="ECO:0007669"/>
    <property type="project" value="UniProtKB-KW"/>
</dbReference>
<dbReference type="Pfam" id="PF00994">
    <property type="entry name" value="MoCF_biosynth"/>
    <property type="match status" value="1"/>
</dbReference>
<comment type="pathway">
    <text evidence="1">Cofactor biosynthesis; molybdopterin biosynthesis.</text>
</comment>
<evidence type="ECO:0000313" key="5">
    <source>
        <dbReference type="Proteomes" id="UP000079169"/>
    </source>
</evidence>
<dbReference type="AlphaFoldDB" id="A0A3Q0IK58"/>
<dbReference type="PANTHER" id="PTHR43764">
    <property type="entry name" value="MOLYBDENUM COFACTOR BIOSYNTHESIS"/>
    <property type="match status" value="1"/>
</dbReference>
<dbReference type="SMART" id="SM00852">
    <property type="entry name" value="MoCF_biosynth"/>
    <property type="match status" value="1"/>
</dbReference>
<dbReference type="NCBIfam" id="TIGR00177">
    <property type="entry name" value="molyb_syn"/>
    <property type="match status" value="1"/>
</dbReference>
<dbReference type="SUPFAM" id="SSF53218">
    <property type="entry name" value="Molybdenum cofactor biosynthesis proteins"/>
    <property type="match status" value="1"/>
</dbReference>
<gene>
    <name evidence="6" type="primary">LOC103505408</name>
</gene>
<dbReference type="CDD" id="cd00886">
    <property type="entry name" value="MogA_MoaB"/>
    <property type="match status" value="1"/>
</dbReference>
<evidence type="ECO:0000313" key="6">
    <source>
        <dbReference type="RefSeq" id="XP_026676562.1"/>
    </source>
</evidence>
<sequence>MSVKPSLTFAILTVSDRCFNKESEDKSGPLLAQLLQEDFQHAHILKTCVPDEMEEIKDKLKYWVDQSKVDLIFTSGGTGMSPRDVTPEAMNHLIDKKVPCIEHIIQTEGLKVTPLAMLSRSTCGVRGKTLIMNFPGSSKAVKENYSAVSSYLPSIVKTLIMNFPGSSKAVKENYSAVSSYLPSIMKTLQSIKA</sequence>
<evidence type="ECO:0000256" key="1">
    <source>
        <dbReference type="ARBA" id="ARBA00005046"/>
    </source>
</evidence>
<dbReference type="Gene3D" id="3.40.980.10">
    <property type="entry name" value="MoaB/Mog-like domain"/>
    <property type="match status" value="1"/>
</dbReference>
<evidence type="ECO:0000256" key="2">
    <source>
        <dbReference type="ARBA" id="ARBA00007589"/>
    </source>
</evidence>
<dbReference type="InterPro" id="IPR036425">
    <property type="entry name" value="MoaB/Mog-like_dom_sf"/>
</dbReference>
<evidence type="ECO:0000256" key="3">
    <source>
        <dbReference type="ARBA" id="ARBA00023150"/>
    </source>
</evidence>
<accession>A0A3Q0IK58</accession>
<dbReference type="Proteomes" id="UP000079169">
    <property type="component" value="Unplaced"/>
</dbReference>
<reference evidence="6" key="1">
    <citation type="submission" date="2025-08" db="UniProtKB">
        <authorList>
            <consortium name="RefSeq"/>
        </authorList>
    </citation>
    <scope>IDENTIFICATION</scope>
</reference>
<keyword evidence="3" id="KW-0501">Molybdenum cofactor biosynthesis</keyword>
<protein>
    <submittedName>
        <fullName evidence="6">Molybdenum cofactor synthesis protein cinnamon-like isoform X1</fullName>
    </submittedName>
</protein>
<comment type="similarity">
    <text evidence="2">In the N-terminal section; belongs to the MoaB/Mog family.</text>
</comment>
<dbReference type="PANTHER" id="PTHR43764:SF1">
    <property type="entry name" value="MOLYBDOPTERIN MOLYBDOTRANSFERASE"/>
    <property type="match status" value="1"/>
</dbReference>
<feature type="domain" description="MoaB/Mog" evidence="4">
    <location>
        <begin position="10"/>
        <end position="155"/>
    </location>
</feature>
<dbReference type="RefSeq" id="XP_026676562.1">
    <property type="nucleotide sequence ID" value="XM_026820761.1"/>
</dbReference>
<keyword evidence="5" id="KW-1185">Reference proteome</keyword>
<name>A0A3Q0IK58_DIACI</name>
<dbReference type="PaxDb" id="121845-A0A3Q0IK58"/>
<dbReference type="STRING" id="121845.A0A3Q0IK58"/>
<dbReference type="InterPro" id="IPR051920">
    <property type="entry name" value="MPT_Adenylyltrnsfr/MoaC-Rel"/>
</dbReference>
<dbReference type="GeneID" id="103505408"/>
<proteinExistence type="inferred from homology"/>
<evidence type="ECO:0000259" key="4">
    <source>
        <dbReference type="SMART" id="SM00852"/>
    </source>
</evidence>
<dbReference type="InterPro" id="IPR001453">
    <property type="entry name" value="MoaB/Mog_dom"/>
</dbReference>
<organism evidence="5 6">
    <name type="scientific">Diaphorina citri</name>
    <name type="common">Asian citrus psyllid</name>
    <dbReference type="NCBI Taxonomy" id="121845"/>
    <lineage>
        <taxon>Eukaryota</taxon>
        <taxon>Metazoa</taxon>
        <taxon>Ecdysozoa</taxon>
        <taxon>Arthropoda</taxon>
        <taxon>Hexapoda</taxon>
        <taxon>Insecta</taxon>
        <taxon>Pterygota</taxon>
        <taxon>Neoptera</taxon>
        <taxon>Paraneoptera</taxon>
        <taxon>Hemiptera</taxon>
        <taxon>Sternorrhyncha</taxon>
        <taxon>Psylloidea</taxon>
        <taxon>Psyllidae</taxon>
        <taxon>Diaphorininae</taxon>
        <taxon>Diaphorina</taxon>
    </lineage>
</organism>